<feature type="domain" description="N-acetyltransferase" evidence="3">
    <location>
        <begin position="1"/>
        <end position="136"/>
    </location>
</feature>
<dbReference type="InterPro" id="IPR016181">
    <property type="entry name" value="Acyl_CoA_acyltransferase"/>
</dbReference>
<dbReference type="RefSeq" id="WP_036076278.1">
    <property type="nucleotide sequence ID" value="NZ_CP134502.1"/>
</dbReference>
<organism evidence="4 5">
    <name type="scientific">Lysinibacillus capsici</name>
    <dbReference type="NCBI Taxonomy" id="2115968"/>
    <lineage>
        <taxon>Bacteria</taxon>
        <taxon>Bacillati</taxon>
        <taxon>Bacillota</taxon>
        <taxon>Bacilli</taxon>
        <taxon>Bacillales</taxon>
        <taxon>Bacillaceae</taxon>
        <taxon>Lysinibacillus</taxon>
    </lineage>
</organism>
<dbReference type="InterPro" id="IPR000182">
    <property type="entry name" value="GNAT_dom"/>
</dbReference>
<dbReference type="AlphaFoldDB" id="A0A2X1AII4"/>
<evidence type="ECO:0000256" key="1">
    <source>
        <dbReference type="ARBA" id="ARBA00022679"/>
    </source>
</evidence>
<dbReference type="PANTHER" id="PTHR43626:SF4">
    <property type="entry name" value="GCN5-RELATED N-ACETYLTRANSFERASE 2, CHLOROPLASTIC"/>
    <property type="match status" value="1"/>
</dbReference>
<dbReference type="CDD" id="cd04301">
    <property type="entry name" value="NAT_SF"/>
    <property type="match status" value="1"/>
</dbReference>
<dbReference type="GO" id="GO:0005737">
    <property type="term" value="C:cytoplasm"/>
    <property type="evidence" value="ECO:0007669"/>
    <property type="project" value="TreeGrafter"/>
</dbReference>
<evidence type="ECO:0000313" key="5">
    <source>
        <dbReference type="Proteomes" id="UP000251431"/>
    </source>
</evidence>
<dbReference type="PROSITE" id="PS51186">
    <property type="entry name" value="GNAT"/>
    <property type="match status" value="1"/>
</dbReference>
<name>A0A2X1AII4_9BACI</name>
<keyword evidence="2 4" id="KW-0012">Acyltransferase</keyword>
<keyword evidence="1 4" id="KW-0808">Transferase</keyword>
<protein>
    <submittedName>
        <fullName evidence="4">GNAT family acetyltransferase</fullName>
        <ecNumber evidence="4">2.3.1.-</ecNumber>
    </submittedName>
</protein>
<sequence>MYIIKETNPTIDSYKALHQTTGWNAKGQYTYEQLYKAICNSWFSTSIYDEGNLIGYGRIISDGIYQTFICDVMVHPDYQRKGVGTMVMDALLEQCQKENIKWVQLFCAKGKQPFYQKLGFKEREIDAPGMMLFYTE</sequence>
<evidence type="ECO:0000256" key="2">
    <source>
        <dbReference type="ARBA" id="ARBA00023315"/>
    </source>
</evidence>
<accession>A0A2X1AII4</accession>
<dbReference type="Gene3D" id="3.40.630.30">
    <property type="match status" value="1"/>
</dbReference>
<dbReference type="SUPFAM" id="SSF55729">
    <property type="entry name" value="Acyl-CoA N-acyltransferases (Nat)"/>
    <property type="match status" value="1"/>
</dbReference>
<dbReference type="Proteomes" id="UP000251431">
    <property type="component" value="Unassembled WGS sequence"/>
</dbReference>
<reference evidence="4 5" key="1">
    <citation type="submission" date="2018-06" db="EMBL/GenBank/DDBJ databases">
        <authorList>
            <consortium name="Pathogen Informatics"/>
            <person name="Doyle S."/>
        </authorList>
    </citation>
    <scope>NUCLEOTIDE SEQUENCE [LARGE SCALE GENOMIC DNA]</scope>
    <source>
        <strain evidence="4 5">NCTC7582</strain>
    </source>
</reference>
<proteinExistence type="predicted"/>
<dbReference type="GO" id="GO:0008080">
    <property type="term" value="F:N-acetyltransferase activity"/>
    <property type="evidence" value="ECO:0007669"/>
    <property type="project" value="InterPro"/>
</dbReference>
<evidence type="ECO:0000313" key="4">
    <source>
        <dbReference type="EMBL" id="SPU38064.1"/>
    </source>
</evidence>
<gene>
    <name evidence="4" type="ORF">NCTC7582_04014</name>
</gene>
<evidence type="ECO:0000259" key="3">
    <source>
        <dbReference type="PROSITE" id="PS51186"/>
    </source>
</evidence>
<dbReference type="EMBL" id="UAQE01000004">
    <property type="protein sequence ID" value="SPU38064.1"/>
    <property type="molecule type" value="Genomic_DNA"/>
</dbReference>
<dbReference type="EC" id="2.3.1.-" evidence="4"/>
<dbReference type="InterPro" id="IPR045039">
    <property type="entry name" value="NSI-like"/>
</dbReference>
<dbReference type="Pfam" id="PF00583">
    <property type="entry name" value="Acetyltransf_1"/>
    <property type="match status" value="1"/>
</dbReference>
<dbReference type="PANTHER" id="PTHR43626">
    <property type="entry name" value="ACYL-COA N-ACYLTRANSFERASE"/>
    <property type="match status" value="1"/>
</dbReference>